<dbReference type="Proteomes" id="UP000190626">
    <property type="component" value="Unassembled WGS sequence"/>
</dbReference>
<reference evidence="2" key="1">
    <citation type="submission" date="2016-07" db="EMBL/GenBank/DDBJ databases">
        <authorList>
            <person name="Florea S."/>
            <person name="Webb J.S."/>
            <person name="Jaromczyk J."/>
            <person name="Schardl C.L."/>
        </authorList>
    </citation>
    <scope>NUCLEOTIDE SEQUENCE [LARGE SCALE GENOMIC DNA]</scope>
    <source>
        <strain evidence="2">CY1</strain>
    </source>
</reference>
<organism evidence="1 2">
    <name type="scientific">Paenibacillus ferrarius</name>
    <dbReference type="NCBI Taxonomy" id="1469647"/>
    <lineage>
        <taxon>Bacteria</taxon>
        <taxon>Bacillati</taxon>
        <taxon>Bacillota</taxon>
        <taxon>Bacilli</taxon>
        <taxon>Bacillales</taxon>
        <taxon>Paenibacillaceae</taxon>
        <taxon>Paenibacillus</taxon>
    </lineage>
</organism>
<protein>
    <submittedName>
        <fullName evidence="1">Uncharacterized protein</fullName>
    </submittedName>
</protein>
<dbReference type="AlphaFoldDB" id="A0A1V4HTJ1"/>
<evidence type="ECO:0000313" key="1">
    <source>
        <dbReference type="EMBL" id="OPH61823.1"/>
    </source>
</evidence>
<dbReference type="EMBL" id="MBTG01000001">
    <property type="protein sequence ID" value="OPH61823.1"/>
    <property type="molecule type" value="Genomic_DNA"/>
</dbReference>
<proteinExistence type="predicted"/>
<sequence>MSYSYEDLERDLAIGHELHFNFKGREYSISNNKDGWYLSESYSDYQSFVDTNELLAKGKIDGKLLKEIWDEVDVSVIF</sequence>
<name>A0A1V4HTJ1_9BACL</name>
<gene>
    <name evidence="1" type="ORF">BC351_00860</name>
</gene>
<accession>A0A1V4HTJ1</accession>
<dbReference type="STRING" id="1469647.BC351_00860"/>
<keyword evidence="2" id="KW-1185">Reference proteome</keyword>
<comment type="caution">
    <text evidence="1">The sequence shown here is derived from an EMBL/GenBank/DDBJ whole genome shotgun (WGS) entry which is preliminary data.</text>
</comment>
<evidence type="ECO:0000313" key="2">
    <source>
        <dbReference type="Proteomes" id="UP000190626"/>
    </source>
</evidence>